<evidence type="ECO:0000259" key="5">
    <source>
        <dbReference type="PROSITE" id="PS01124"/>
    </source>
</evidence>
<dbReference type="PRINTS" id="PR00032">
    <property type="entry name" value="HTHARAC"/>
</dbReference>
<dbReference type="InterPro" id="IPR003313">
    <property type="entry name" value="AraC-bd"/>
</dbReference>
<dbReference type="SMART" id="SM00342">
    <property type="entry name" value="HTH_ARAC"/>
    <property type="match status" value="1"/>
</dbReference>
<dbReference type="PROSITE" id="PS01124">
    <property type="entry name" value="HTH_ARAC_FAMILY_2"/>
    <property type="match status" value="1"/>
</dbReference>
<evidence type="ECO:0000256" key="2">
    <source>
        <dbReference type="ARBA" id="ARBA00023125"/>
    </source>
</evidence>
<accession>A0AAU8BR08</accession>
<dbReference type="KEGG" id="vck:PG915_18570"/>
<proteinExistence type="predicted"/>
<evidence type="ECO:0000313" key="6">
    <source>
        <dbReference type="EMBL" id="XCD18754.1"/>
    </source>
</evidence>
<dbReference type="Gene3D" id="1.10.10.60">
    <property type="entry name" value="Homeodomain-like"/>
    <property type="match status" value="2"/>
</dbReference>
<dbReference type="Gene3D" id="2.60.120.10">
    <property type="entry name" value="Jelly Rolls"/>
    <property type="match status" value="1"/>
</dbReference>
<feature type="domain" description="HTH araC/xylS-type" evidence="5">
    <location>
        <begin position="221"/>
        <end position="318"/>
    </location>
</feature>
<reference evidence="6" key="1">
    <citation type="submission" date="2023-01" db="EMBL/GenBank/DDBJ databases">
        <title>Vibrio sp. CB1-14 genome sequencing.</title>
        <authorList>
            <person name="Otstavnykh N."/>
            <person name="Isaeva M."/>
            <person name="Meleshko D."/>
        </authorList>
    </citation>
    <scope>NUCLEOTIDE SEQUENCE</scope>
    <source>
        <strain evidence="6">CB1-14</strain>
    </source>
</reference>
<organism evidence="6">
    <name type="scientific">Vibrio chaetopteri</name>
    <dbReference type="NCBI Taxonomy" id="3016528"/>
    <lineage>
        <taxon>Bacteria</taxon>
        <taxon>Pseudomonadati</taxon>
        <taxon>Pseudomonadota</taxon>
        <taxon>Gammaproteobacteria</taxon>
        <taxon>Vibrionales</taxon>
        <taxon>Vibrionaceae</taxon>
        <taxon>Vibrio</taxon>
    </lineage>
</organism>
<keyword evidence="4" id="KW-0804">Transcription</keyword>
<dbReference type="GO" id="GO:0003700">
    <property type="term" value="F:DNA-binding transcription factor activity"/>
    <property type="evidence" value="ECO:0007669"/>
    <property type="project" value="InterPro"/>
</dbReference>
<dbReference type="PANTHER" id="PTHR43280:SF28">
    <property type="entry name" value="HTH-TYPE TRANSCRIPTIONAL ACTIVATOR RHAS"/>
    <property type="match status" value="1"/>
</dbReference>
<dbReference type="GO" id="GO:0043565">
    <property type="term" value="F:sequence-specific DNA binding"/>
    <property type="evidence" value="ECO:0007669"/>
    <property type="project" value="InterPro"/>
</dbReference>
<dbReference type="EMBL" id="CP115921">
    <property type="protein sequence ID" value="XCD18754.1"/>
    <property type="molecule type" value="Genomic_DNA"/>
</dbReference>
<dbReference type="AlphaFoldDB" id="A0AAU8BR08"/>
<dbReference type="InterPro" id="IPR014710">
    <property type="entry name" value="RmlC-like_jellyroll"/>
</dbReference>
<sequence>MDRGLYDFMEKMKSTNFEEEGIIHKKSGIDSSIFTDRYRNVISFDKVCPSGKMISIRKHTRFIHYPAHSHDYVEICYVLNGKSVQVVENEEVELLKGDLLFLGPGVTHEIYPTGDDDIIVNFIIHKKFFSYIFEFINESCNLSNFFTDVVFKKSATSALIFSTKGKSRLEGSLNEMLSELDGNEDLMEPRVKFLLGILVLDLTQEDPKRIEKVSYDQGVLCKVITYMERNLKTANLNEISDQLKMKNYNLSKLIKKESGVTFNNLLREIRFNKFCEIIKIRNISINDLAIEVGFSNTSDFYKKFKAKFGVSPREYRNTH</sequence>
<dbReference type="Pfam" id="PF12833">
    <property type="entry name" value="HTH_18"/>
    <property type="match status" value="1"/>
</dbReference>
<dbReference type="Pfam" id="PF02311">
    <property type="entry name" value="AraC_binding"/>
    <property type="match status" value="1"/>
</dbReference>
<dbReference type="PANTHER" id="PTHR43280">
    <property type="entry name" value="ARAC-FAMILY TRANSCRIPTIONAL REGULATOR"/>
    <property type="match status" value="1"/>
</dbReference>
<keyword evidence="3" id="KW-0010">Activator</keyword>
<name>A0AAU8BR08_9VIBR</name>
<dbReference type="InterPro" id="IPR020449">
    <property type="entry name" value="Tscrpt_reg_AraC-type_HTH"/>
</dbReference>
<dbReference type="RefSeq" id="WP_353499896.1">
    <property type="nucleotide sequence ID" value="NZ_CP115921.1"/>
</dbReference>
<dbReference type="SUPFAM" id="SSF46689">
    <property type="entry name" value="Homeodomain-like"/>
    <property type="match status" value="1"/>
</dbReference>
<dbReference type="InterPro" id="IPR018060">
    <property type="entry name" value="HTH_AraC"/>
</dbReference>
<dbReference type="InterPro" id="IPR011051">
    <property type="entry name" value="RmlC_Cupin_sf"/>
</dbReference>
<keyword evidence="2" id="KW-0238">DNA-binding</keyword>
<protein>
    <submittedName>
        <fullName evidence="6">AraC family transcriptional regulator</fullName>
    </submittedName>
</protein>
<dbReference type="SUPFAM" id="SSF51182">
    <property type="entry name" value="RmlC-like cupins"/>
    <property type="match status" value="1"/>
</dbReference>
<keyword evidence="1" id="KW-0805">Transcription regulation</keyword>
<gene>
    <name evidence="6" type="ORF">PG915_18570</name>
</gene>
<evidence type="ECO:0000256" key="1">
    <source>
        <dbReference type="ARBA" id="ARBA00023015"/>
    </source>
</evidence>
<dbReference type="InterPro" id="IPR009057">
    <property type="entry name" value="Homeodomain-like_sf"/>
</dbReference>
<evidence type="ECO:0000256" key="4">
    <source>
        <dbReference type="ARBA" id="ARBA00023163"/>
    </source>
</evidence>
<evidence type="ECO:0000256" key="3">
    <source>
        <dbReference type="ARBA" id="ARBA00023159"/>
    </source>
</evidence>